<dbReference type="EMBL" id="JAGIOO010000001">
    <property type="protein sequence ID" value="MBP2478282.1"/>
    <property type="molecule type" value="Genomic_DNA"/>
</dbReference>
<sequence length="325" mass="35136">MVDSDRRDEAVRRLAAGDGPATAGWLLGRDTPDPGTGDALTRALSDGLTVLCGPARAELLPRVVRALVCSGETVLLAAPTRAAAERLRTRAVAGPRAAVAGLAERLEALREGLRAHENHRWAGRRLATAHEQEDQALLWCARTAEQVRWAREREPWVRDRLHHLSRLPGWLAAPLGRGRLREELAHLHGGWTAWQEDAHRAAGAMAQSRAAVTRERQALAEALAALAGLAPPELLRREAKELGQRLAEAEDRLAEVADRLRVTDLDEAVLRPPGTADAVVLAEADRVDLPSAWCAAALARHRVVLSGEPGAWLAAGSFQPYRVAG</sequence>
<accession>A0ABS5ANZ2</accession>
<evidence type="ECO:0000313" key="3">
    <source>
        <dbReference type="Proteomes" id="UP001519363"/>
    </source>
</evidence>
<reference evidence="2 3" key="1">
    <citation type="submission" date="2021-03" db="EMBL/GenBank/DDBJ databases">
        <title>Sequencing the genomes of 1000 actinobacteria strains.</title>
        <authorList>
            <person name="Klenk H.-P."/>
        </authorList>
    </citation>
    <scope>NUCLEOTIDE SEQUENCE [LARGE SCALE GENOMIC DNA]</scope>
    <source>
        <strain evidence="2 3">DSM 44580</strain>
    </source>
</reference>
<gene>
    <name evidence="2" type="ORF">JOF53_007154</name>
</gene>
<name>A0ABS5ANZ2_9PSEU</name>
<keyword evidence="1" id="KW-0175">Coiled coil</keyword>
<dbReference type="RefSeq" id="WP_086789584.1">
    <property type="nucleotide sequence ID" value="NZ_JAGIOO010000001.1"/>
</dbReference>
<evidence type="ECO:0000313" key="2">
    <source>
        <dbReference type="EMBL" id="MBP2478282.1"/>
    </source>
</evidence>
<keyword evidence="3" id="KW-1185">Reference proteome</keyword>
<proteinExistence type="predicted"/>
<organism evidence="2 3">
    <name type="scientific">Crossiella equi</name>
    <dbReference type="NCBI Taxonomy" id="130796"/>
    <lineage>
        <taxon>Bacteria</taxon>
        <taxon>Bacillati</taxon>
        <taxon>Actinomycetota</taxon>
        <taxon>Actinomycetes</taxon>
        <taxon>Pseudonocardiales</taxon>
        <taxon>Pseudonocardiaceae</taxon>
        <taxon>Crossiella</taxon>
    </lineage>
</organism>
<evidence type="ECO:0000256" key="1">
    <source>
        <dbReference type="SAM" id="Coils"/>
    </source>
</evidence>
<comment type="caution">
    <text evidence="2">The sequence shown here is derived from an EMBL/GenBank/DDBJ whole genome shotgun (WGS) entry which is preliminary data.</text>
</comment>
<feature type="coiled-coil region" evidence="1">
    <location>
        <begin position="239"/>
        <end position="266"/>
    </location>
</feature>
<protein>
    <submittedName>
        <fullName evidence="2">Uncharacterized protein</fullName>
    </submittedName>
</protein>
<dbReference type="Proteomes" id="UP001519363">
    <property type="component" value="Unassembled WGS sequence"/>
</dbReference>